<evidence type="ECO:0000256" key="1">
    <source>
        <dbReference type="ARBA" id="ARBA00023015"/>
    </source>
</evidence>
<reference evidence="6" key="1">
    <citation type="submission" date="2021-12" db="EMBL/GenBank/DDBJ databases">
        <title>Convergent genome expansion in fungi linked to evolution of root-endophyte symbiosis.</title>
        <authorList>
            <consortium name="DOE Joint Genome Institute"/>
            <person name="Ke Y.-H."/>
            <person name="Bonito G."/>
            <person name="Liao H.-L."/>
            <person name="Looney B."/>
            <person name="Rojas-Flechas A."/>
            <person name="Nash J."/>
            <person name="Hameed K."/>
            <person name="Schadt C."/>
            <person name="Martin F."/>
            <person name="Crous P.W."/>
            <person name="Miettinen O."/>
            <person name="Magnuson J.K."/>
            <person name="Labbe J."/>
            <person name="Jacobson D."/>
            <person name="Doktycz M.J."/>
            <person name="Veneault-Fourrey C."/>
            <person name="Kuo A."/>
            <person name="Mondo S."/>
            <person name="Calhoun S."/>
            <person name="Riley R."/>
            <person name="Ohm R."/>
            <person name="LaButti K."/>
            <person name="Andreopoulos B."/>
            <person name="Pangilinan J."/>
            <person name="Nolan M."/>
            <person name="Tritt A."/>
            <person name="Clum A."/>
            <person name="Lipzen A."/>
            <person name="Daum C."/>
            <person name="Barry K."/>
            <person name="Grigoriev I.V."/>
            <person name="Vilgalys R."/>
        </authorList>
    </citation>
    <scope>NUCLEOTIDE SEQUENCE</scope>
    <source>
        <strain evidence="6">PMI_201</strain>
    </source>
</reference>
<dbReference type="InterPro" id="IPR036864">
    <property type="entry name" value="Zn2-C6_fun-type_DNA-bd_sf"/>
</dbReference>
<keyword evidence="1" id="KW-0805">Transcription regulation</keyword>
<dbReference type="EMBL" id="JAJTJA010000002">
    <property type="protein sequence ID" value="KAH8703254.1"/>
    <property type="molecule type" value="Genomic_DNA"/>
</dbReference>
<feature type="domain" description="Zn(2)-C6 fungal-type" evidence="5">
    <location>
        <begin position="22"/>
        <end position="63"/>
    </location>
</feature>
<dbReference type="AlphaFoldDB" id="A0AAD4L2C2"/>
<dbReference type="PROSITE" id="PS50048">
    <property type="entry name" value="ZN2_CY6_FUNGAL_2"/>
    <property type="match status" value="1"/>
</dbReference>
<organism evidence="6 7">
    <name type="scientific">Talaromyces proteolyticus</name>
    <dbReference type="NCBI Taxonomy" id="1131652"/>
    <lineage>
        <taxon>Eukaryota</taxon>
        <taxon>Fungi</taxon>
        <taxon>Dikarya</taxon>
        <taxon>Ascomycota</taxon>
        <taxon>Pezizomycotina</taxon>
        <taxon>Eurotiomycetes</taxon>
        <taxon>Eurotiomycetidae</taxon>
        <taxon>Eurotiales</taxon>
        <taxon>Trichocomaceae</taxon>
        <taxon>Talaromyces</taxon>
        <taxon>Talaromyces sect. Bacilispori</taxon>
    </lineage>
</organism>
<evidence type="ECO:0000313" key="6">
    <source>
        <dbReference type="EMBL" id="KAH8703254.1"/>
    </source>
</evidence>
<name>A0AAD4L2C2_9EURO</name>
<dbReference type="GO" id="GO:0000981">
    <property type="term" value="F:DNA-binding transcription factor activity, RNA polymerase II-specific"/>
    <property type="evidence" value="ECO:0007669"/>
    <property type="project" value="InterPro"/>
</dbReference>
<evidence type="ECO:0000259" key="5">
    <source>
        <dbReference type="PROSITE" id="PS50048"/>
    </source>
</evidence>
<sequence length="645" mass="72660">MPKPSDHLNGKKLVSRRTQFSSCDACRQARVACDASKNGYQPGETQWYGSCSRCLVKNQGCTFEWIKDTKVDSSQRHRFPLAARDSFIHWEPPSPDIKPNECESSTTVEGMTYWPKTNDTPMTSCIESKSRTSPSSISNAQSADILVSQWSHRIFHGGFSTIFGRWIGRNGCPLVYDPSSEAVIPPIKLFTKLDTLLDDQLHYLKQNNAAEPSNLGSERNYEIDRSLDLAIKSYTARWLPIIAQNNSLDIRTYAEVSRNYWRASRKDMLRVINRVSYRSVLTLYLFGQTPVPLGISDDEELDGLTGVVCTQVALLQLQQLRGRLRSCQFNGSKVSGWSDATTRAAPSAKLTPMLVDLENRAYWAAVTWDTSNSVTLNFNSTLSTGLKGACLEPAWVLTRGFLVDLFNPRAKEWCRGGFEVADDIAAQVISAAGICRLYVWRTIASVKEALREGVNEDSVLFAWRALLDGLDIFETIIRPILRRCAENLHLLSQVNRLNWYETLLHYYLGILILVDAVEAARRSDLLLQLPEIKLEAETEYFNILKFGLENTYSVHPPEDGSSDLEDIINTSFIAIDPYPHHMVASVQLMSKTVRRKYNQGDITCNEYARLSSILLEALEQLPQTSKSVCLARDSLQLSLQPRLST</sequence>
<keyword evidence="4" id="KW-0539">Nucleus</keyword>
<dbReference type="GeneID" id="70245360"/>
<gene>
    <name evidence="6" type="ORF">BGW36DRAFT_369051</name>
</gene>
<dbReference type="CDD" id="cd00067">
    <property type="entry name" value="GAL4"/>
    <property type="match status" value="1"/>
</dbReference>
<dbReference type="GO" id="GO:0008270">
    <property type="term" value="F:zinc ion binding"/>
    <property type="evidence" value="ECO:0007669"/>
    <property type="project" value="InterPro"/>
</dbReference>
<keyword evidence="7" id="KW-1185">Reference proteome</keyword>
<evidence type="ECO:0000256" key="4">
    <source>
        <dbReference type="ARBA" id="ARBA00023242"/>
    </source>
</evidence>
<keyword evidence="2" id="KW-0238">DNA-binding</keyword>
<dbReference type="RefSeq" id="XP_046076272.1">
    <property type="nucleotide sequence ID" value="XM_046215073.1"/>
</dbReference>
<protein>
    <recommendedName>
        <fullName evidence="5">Zn(2)-C6 fungal-type domain-containing protein</fullName>
    </recommendedName>
</protein>
<dbReference type="GO" id="GO:0003677">
    <property type="term" value="F:DNA binding"/>
    <property type="evidence" value="ECO:0007669"/>
    <property type="project" value="UniProtKB-KW"/>
</dbReference>
<dbReference type="Proteomes" id="UP001201262">
    <property type="component" value="Unassembled WGS sequence"/>
</dbReference>
<accession>A0AAD4L2C2</accession>
<dbReference type="Gene3D" id="4.10.240.10">
    <property type="entry name" value="Zn(2)-C6 fungal-type DNA-binding domain"/>
    <property type="match status" value="1"/>
</dbReference>
<dbReference type="SUPFAM" id="SSF57701">
    <property type="entry name" value="Zn2/Cys6 DNA-binding domain"/>
    <property type="match status" value="1"/>
</dbReference>
<evidence type="ECO:0000256" key="2">
    <source>
        <dbReference type="ARBA" id="ARBA00023125"/>
    </source>
</evidence>
<comment type="caution">
    <text evidence="6">The sequence shown here is derived from an EMBL/GenBank/DDBJ whole genome shotgun (WGS) entry which is preliminary data.</text>
</comment>
<dbReference type="InterPro" id="IPR001138">
    <property type="entry name" value="Zn2Cys6_DnaBD"/>
</dbReference>
<evidence type="ECO:0000313" key="7">
    <source>
        <dbReference type="Proteomes" id="UP001201262"/>
    </source>
</evidence>
<proteinExistence type="predicted"/>
<keyword evidence="3" id="KW-0804">Transcription</keyword>
<dbReference type="SMART" id="SM00066">
    <property type="entry name" value="GAL4"/>
    <property type="match status" value="1"/>
</dbReference>
<evidence type="ECO:0000256" key="3">
    <source>
        <dbReference type="ARBA" id="ARBA00023163"/>
    </source>
</evidence>